<evidence type="ECO:0000256" key="7">
    <source>
        <dbReference type="ARBA" id="ARBA00023210"/>
    </source>
</evidence>
<dbReference type="Pfam" id="PF05164">
    <property type="entry name" value="ZapA"/>
    <property type="match status" value="1"/>
</dbReference>
<dbReference type="InterPro" id="IPR036192">
    <property type="entry name" value="Cell_div_ZapA-like_sf"/>
</dbReference>
<dbReference type="PANTHER" id="PTHR34981:SF1">
    <property type="entry name" value="CELL DIVISION PROTEIN ZAPA"/>
    <property type="match status" value="1"/>
</dbReference>
<dbReference type="RefSeq" id="WP_289410280.1">
    <property type="nucleotide sequence ID" value="NZ_JAUCDY010000004.1"/>
</dbReference>
<proteinExistence type="inferred from homology"/>
<reference evidence="12 13" key="1">
    <citation type="submission" date="2023-06" db="EMBL/GenBank/DDBJ databases">
        <title>Thiopseudomonas sp. CY1220 draft genome sequence.</title>
        <authorList>
            <person name="Zhao G."/>
            <person name="An M."/>
        </authorList>
    </citation>
    <scope>NUCLEOTIDE SEQUENCE [LARGE SCALE GENOMIC DNA]</scope>
    <source>
        <strain evidence="12 13">CY1220</strain>
    </source>
</reference>
<gene>
    <name evidence="12" type="ORF">QEZ41_04950</name>
</gene>
<evidence type="ECO:0000256" key="3">
    <source>
        <dbReference type="ARBA" id="ARBA00015195"/>
    </source>
</evidence>
<comment type="subunit">
    <text evidence="10">Homodimer. Interacts with FtsZ.</text>
</comment>
<comment type="similarity">
    <text evidence="2">Belongs to the ZapA family. Type 1 subfamily.</text>
</comment>
<evidence type="ECO:0000313" key="13">
    <source>
        <dbReference type="Proteomes" id="UP001241056"/>
    </source>
</evidence>
<dbReference type="InterPro" id="IPR042233">
    <property type="entry name" value="Cell_div_ZapA_N"/>
</dbReference>
<dbReference type="SUPFAM" id="SSF102829">
    <property type="entry name" value="Cell division protein ZapA-like"/>
    <property type="match status" value="1"/>
</dbReference>
<protein>
    <recommendedName>
        <fullName evidence="3">Cell division protein ZapA</fullName>
    </recommendedName>
    <alternativeName>
        <fullName evidence="11">Z ring-associated protein ZapA</fullName>
    </alternativeName>
</protein>
<dbReference type="Gene3D" id="1.20.5.50">
    <property type="match status" value="1"/>
</dbReference>
<keyword evidence="8" id="KW-0131">Cell cycle</keyword>
<evidence type="ECO:0000256" key="4">
    <source>
        <dbReference type="ARBA" id="ARBA00022490"/>
    </source>
</evidence>
<evidence type="ECO:0000256" key="11">
    <source>
        <dbReference type="ARBA" id="ARBA00033158"/>
    </source>
</evidence>
<keyword evidence="4" id="KW-0963">Cytoplasm</keyword>
<evidence type="ECO:0000256" key="9">
    <source>
        <dbReference type="ARBA" id="ARBA00024910"/>
    </source>
</evidence>
<dbReference type="Gene3D" id="3.30.160.880">
    <property type="entry name" value="Cell division protein ZapA protomer, N-terminal domain"/>
    <property type="match status" value="1"/>
</dbReference>
<dbReference type="GO" id="GO:0051301">
    <property type="term" value="P:cell division"/>
    <property type="evidence" value="ECO:0007669"/>
    <property type="project" value="UniProtKB-KW"/>
</dbReference>
<sequence length="100" mass="11358">MTQAQTQTVTVYILDKEYHIVCPTSERINLERAATYLDGKMREIRRGGKVIGSERIAVLAALNITHELQNKQQQFELLDTVDSQQVRELIAKVSTALEND</sequence>
<accession>A0ABT7SN51</accession>
<dbReference type="Proteomes" id="UP001241056">
    <property type="component" value="Unassembled WGS sequence"/>
</dbReference>
<keyword evidence="6" id="KW-0175">Coiled coil</keyword>
<dbReference type="InterPro" id="IPR007838">
    <property type="entry name" value="Cell_div_ZapA-like"/>
</dbReference>
<keyword evidence="13" id="KW-1185">Reference proteome</keyword>
<evidence type="ECO:0000256" key="10">
    <source>
        <dbReference type="ARBA" id="ARBA00026068"/>
    </source>
</evidence>
<dbReference type="PANTHER" id="PTHR34981">
    <property type="entry name" value="CELL DIVISION PROTEIN ZAPA"/>
    <property type="match status" value="1"/>
</dbReference>
<evidence type="ECO:0000313" key="12">
    <source>
        <dbReference type="EMBL" id="MDM7857623.1"/>
    </source>
</evidence>
<name>A0ABT7SN51_9GAMM</name>
<comment type="caution">
    <text evidence="12">The sequence shown here is derived from an EMBL/GenBank/DDBJ whole genome shotgun (WGS) entry which is preliminary data.</text>
</comment>
<keyword evidence="5 12" id="KW-0132">Cell division</keyword>
<evidence type="ECO:0000256" key="5">
    <source>
        <dbReference type="ARBA" id="ARBA00022618"/>
    </source>
</evidence>
<keyword evidence="7" id="KW-0717">Septation</keyword>
<dbReference type="EMBL" id="JAUCDY010000004">
    <property type="protein sequence ID" value="MDM7857623.1"/>
    <property type="molecule type" value="Genomic_DNA"/>
</dbReference>
<evidence type="ECO:0000256" key="8">
    <source>
        <dbReference type="ARBA" id="ARBA00023306"/>
    </source>
</evidence>
<comment type="subcellular location">
    <subcellularLocation>
        <location evidence="1">Cytoplasm</location>
    </subcellularLocation>
</comment>
<comment type="function">
    <text evidence="9">Activator of cell division through the inhibition of FtsZ GTPase activity, therefore promoting FtsZ assembly into bundles of protofilaments necessary for the formation of the division Z ring. It is recruited early at mid-cell but it is not essential for cell division.</text>
</comment>
<evidence type="ECO:0000256" key="6">
    <source>
        <dbReference type="ARBA" id="ARBA00023054"/>
    </source>
</evidence>
<organism evidence="12 13">
    <name type="scientific">Thiopseudomonas acetoxidans</name>
    <dbReference type="NCBI Taxonomy" id="3041622"/>
    <lineage>
        <taxon>Bacteria</taxon>
        <taxon>Pseudomonadati</taxon>
        <taxon>Pseudomonadota</taxon>
        <taxon>Gammaproteobacteria</taxon>
        <taxon>Pseudomonadales</taxon>
        <taxon>Pseudomonadaceae</taxon>
        <taxon>Thiopseudomonas</taxon>
    </lineage>
</organism>
<evidence type="ECO:0000256" key="2">
    <source>
        <dbReference type="ARBA" id="ARBA00010074"/>
    </source>
</evidence>
<evidence type="ECO:0000256" key="1">
    <source>
        <dbReference type="ARBA" id="ARBA00004496"/>
    </source>
</evidence>